<name>A0A517VJI2_9PLAN</name>
<reference evidence="1 2" key="1">
    <citation type="submission" date="2019-02" db="EMBL/GenBank/DDBJ databases">
        <title>Deep-cultivation of Planctomycetes and their phenomic and genomic characterization uncovers novel biology.</title>
        <authorList>
            <person name="Wiegand S."/>
            <person name="Jogler M."/>
            <person name="Boedeker C."/>
            <person name="Pinto D."/>
            <person name="Vollmers J."/>
            <person name="Rivas-Marin E."/>
            <person name="Kohn T."/>
            <person name="Peeters S.H."/>
            <person name="Heuer A."/>
            <person name="Rast P."/>
            <person name="Oberbeckmann S."/>
            <person name="Bunk B."/>
            <person name="Jeske O."/>
            <person name="Meyerdierks A."/>
            <person name="Storesund J.E."/>
            <person name="Kallscheuer N."/>
            <person name="Luecker S."/>
            <person name="Lage O.M."/>
            <person name="Pohl T."/>
            <person name="Merkel B.J."/>
            <person name="Hornburger P."/>
            <person name="Mueller R.-W."/>
            <person name="Bruemmer F."/>
            <person name="Labrenz M."/>
            <person name="Spormann A.M."/>
            <person name="Op den Camp H."/>
            <person name="Overmann J."/>
            <person name="Amann R."/>
            <person name="Jetten M.S.M."/>
            <person name="Mascher T."/>
            <person name="Medema M.H."/>
            <person name="Devos D.P."/>
            <person name="Kaster A.-K."/>
            <person name="Ovreas L."/>
            <person name="Rohde M."/>
            <person name="Galperin M.Y."/>
            <person name="Jogler C."/>
        </authorList>
    </citation>
    <scope>NUCLEOTIDE SEQUENCE [LARGE SCALE GENOMIC DNA]</scope>
    <source>
        <strain evidence="1 2">Pan161</strain>
    </source>
</reference>
<organism evidence="1 2">
    <name type="scientific">Gimesia algae</name>
    <dbReference type="NCBI Taxonomy" id="2527971"/>
    <lineage>
        <taxon>Bacteria</taxon>
        <taxon>Pseudomonadati</taxon>
        <taxon>Planctomycetota</taxon>
        <taxon>Planctomycetia</taxon>
        <taxon>Planctomycetales</taxon>
        <taxon>Planctomycetaceae</taxon>
        <taxon>Gimesia</taxon>
    </lineage>
</organism>
<dbReference type="RefSeq" id="WP_145231159.1">
    <property type="nucleotide sequence ID" value="NZ_CP036343.1"/>
</dbReference>
<dbReference type="KEGG" id="gax:Pan161_48390"/>
<proteinExistence type="predicted"/>
<gene>
    <name evidence="1" type="ORF">Pan161_48390</name>
</gene>
<accession>A0A517VJI2</accession>
<protein>
    <submittedName>
        <fullName evidence="1">Uncharacterized protein</fullName>
    </submittedName>
</protein>
<evidence type="ECO:0000313" key="1">
    <source>
        <dbReference type="EMBL" id="QDT93164.1"/>
    </source>
</evidence>
<sequence length="225" mass="26245">MQFYEQHYERYCLREYIGMWYPNIPGAVIDWFLIKLNLKRLNRKPFPVFRSIQDNLMDLDQVPEIYQSEIQAELNLLSSYGFVHPILTGVISGSCINGLTLMGIGLLSRHQKGDSAVSVIIDFHEGQVTRRPYFIFTFYDDLPGDVTSSNGRFMCYSDPGDDIAYYPTVNFEELTQLHYQKIMYLKRACLIINDNEELIQLSDERLVKSIDQLIHRGILKYSFSE</sequence>
<dbReference type="EMBL" id="CP036343">
    <property type="protein sequence ID" value="QDT93164.1"/>
    <property type="molecule type" value="Genomic_DNA"/>
</dbReference>
<evidence type="ECO:0000313" key="2">
    <source>
        <dbReference type="Proteomes" id="UP000316855"/>
    </source>
</evidence>
<dbReference type="AlphaFoldDB" id="A0A517VJI2"/>
<keyword evidence="2" id="KW-1185">Reference proteome</keyword>
<dbReference type="Proteomes" id="UP000316855">
    <property type="component" value="Chromosome"/>
</dbReference>